<protein>
    <recommendedName>
        <fullName evidence="7">DNA 3'-5' helicase</fullName>
        <ecNumber evidence="7">5.6.2.4</ecNumber>
    </recommendedName>
    <alternativeName>
        <fullName evidence="8">DNA 3'-5' helicase II</fullName>
    </alternativeName>
</protein>
<evidence type="ECO:0000256" key="1">
    <source>
        <dbReference type="ARBA" id="ARBA00022741"/>
    </source>
</evidence>
<dbReference type="PANTHER" id="PTHR11070:SF2">
    <property type="entry name" value="ATP-DEPENDENT DNA HELICASE SRS2"/>
    <property type="match status" value="1"/>
</dbReference>
<evidence type="ECO:0000256" key="6">
    <source>
        <dbReference type="ARBA" id="ARBA00034617"/>
    </source>
</evidence>
<name>A0ABT2YJ77_9BURK</name>
<evidence type="ECO:0000256" key="8">
    <source>
        <dbReference type="ARBA" id="ARBA00034923"/>
    </source>
</evidence>
<dbReference type="GO" id="GO:0004386">
    <property type="term" value="F:helicase activity"/>
    <property type="evidence" value="ECO:0007669"/>
    <property type="project" value="UniProtKB-KW"/>
</dbReference>
<evidence type="ECO:0000313" key="12">
    <source>
        <dbReference type="EMBL" id="MCV2370109.1"/>
    </source>
</evidence>
<dbReference type="PROSITE" id="PS51198">
    <property type="entry name" value="UVRD_HELICASE_ATP_BIND"/>
    <property type="match status" value="1"/>
</dbReference>
<dbReference type="RefSeq" id="WP_263572687.1">
    <property type="nucleotide sequence ID" value="NZ_JAJIRN010000008.1"/>
</dbReference>
<dbReference type="SUPFAM" id="SSF52540">
    <property type="entry name" value="P-loop containing nucleoside triphosphate hydrolases"/>
    <property type="match status" value="1"/>
</dbReference>
<evidence type="ECO:0000256" key="5">
    <source>
        <dbReference type="ARBA" id="ARBA00023235"/>
    </source>
</evidence>
<dbReference type="PANTHER" id="PTHR11070">
    <property type="entry name" value="UVRD / RECB / PCRA DNA HELICASE FAMILY MEMBER"/>
    <property type="match status" value="1"/>
</dbReference>
<keyword evidence="1 10" id="KW-0547">Nucleotide-binding</keyword>
<dbReference type="InterPro" id="IPR014016">
    <property type="entry name" value="UvrD-like_ATP-bd"/>
</dbReference>
<gene>
    <name evidence="12" type="ORF">LNV07_18660</name>
</gene>
<keyword evidence="5" id="KW-0413">Isomerase</keyword>
<dbReference type="Gene3D" id="1.10.486.10">
    <property type="entry name" value="PCRA, domain 4"/>
    <property type="match status" value="1"/>
</dbReference>
<dbReference type="EMBL" id="JAJIRN010000008">
    <property type="protein sequence ID" value="MCV2370109.1"/>
    <property type="molecule type" value="Genomic_DNA"/>
</dbReference>
<evidence type="ECO:0000256" key="2">
    <source>
        <dbReference type="ARBA" id="ARBA00022801"/>
    </source>
</evidence>
<evidence type="ECO:0000256" key="4">
    <source>
        <dbReference type="ARBA" id="ARBA00022840"/>
    </source>
</evidence>
<dbReference type="InterPro" id="IPR014017">
    <property type="entry name" value="DNA_helicase_UvrD-like_C"/>
</dbReference>
<reference evidence="12 13" key="1">
    <citation type="submission" date="2021-11" db="EMBL/GenBank/DDBJ databases">
        <authorList>
            <person name="Liang Q."/>
            <person name="Mou H."/>
            <person name="Liu Z."/>
        </authorList>
    </citation>
    <scope>NUCLEOTIDE SEQUENCE [LARGE SCALE GENOMIC DNA]</scope>
    <source>
        <strain evidence="12 13">CHU3</strain>
    </source>
</reference>
<evidence type="ECO:0000256" key="7">
    <source>
        <dbReference type="ARBA" id="ARBA00034808"/>
    </source>
</evidence>
<dbReference type="Gene3D" id="3.40.50.300">
    <property type="entry name" value="P-loop containing nucleotide triphosphate hydrolases"/>
    <property type="match status" value="3"/>
</dbReference>
<organism evidence="12 13">
    <name type="scientific">Roseateles oligotrophus</name>
    <dbReference type="NCBI Taxonomy" id="1769250"/>
    <lineage>
        <taxon>Bacteria</taxon>
        <taxon>Pseudomonadati</taxon>
        <taxon>Pseudomonadota</taxon>
        <taxon>Betaproteobacteria</taxon>
        <taxon>Burkholderiales</taxon>
        <taxon>Sphaerotilaceae</taxon>
        <taxon>Roseateles</taxon>
    </lineage>
</organism>
<evidence type="ECO:0000256" key="10">
    <source>
        <dbReference type="PROSITE-ProRule" id="PRU00560"/>
    </source>
</evidence>
<keyword evidence="2 10" id="KW-0378">Hydrolase</keyword>
<evidence type="ECO:0000259" key="11">
    <source>
        <dbReference type="PROSITE" id="PS51198"/>
    </source>
</evidence>
<proteinExistence type="predicted"/>
<accession>A0ABT2YJ77</accession>
<feature type="domain" description="UvrD-like helicase ATP-binding" evidence="11">
    <location>
        <begin position="14"/>
        <end position="331"/>
    </location>
</feature>
<keyword evidence="4 10" id="KW-0067">ATP-binding</keyword>
<evidence type="ECO:0000256" key="3">
    <source>
        <dbReference type="ARBA" id="ARBA00022806"/>
    </source>
</evidence>
<sequence length="683" mass="75068">MSAPGSLRFSTQAIAITAEQEDIQASGERAILIEAAAGTAKTTSLALRICEVLARGATPRRMLALTFTPTACLALRRALQLVAGDSLPHKQVRVETFDSYAASVLRQMEAPADGDDSFTPARLLHSAEQARPYVWAAVDAVADNPQERHAEDLSLPSHGAESYVGEFLRRTQSIKGRLLLELNPPEQGSDSPDYANDELGLDYSLLRVLRAYEHLRLESGYEQPNFRMPLDATYDLARLLRSDSIGGPEELPLGQFDGIFVDEMHDCNEAMFTLLKALLIQPKVYFCAVGDRDQVIHQHFGADARFMSRALDAELGRKLQRLPLSLSFRYGPALAGWMAKLAGKPIAAQKLRQTELLAIACEGAGQPKTAAAVVGALQRWRGEQRKDDVYSDCAVLLRRESQSVLLENALHAQGIAYQCMGFGSYLRRPEVLFVRTVYAIASGRLDTLGGADTRRLIPDALFEMTQTPVLKADDPDYQSAEAFLREARAAAADSEQVVAKIFNQHILDWAPAQVRQRLQNALQTVQAGGDFAAFLAALDMARFGRDVFVEKERRDELRRHMQGLLAASLDYAGVLDFFKSLQAQDEAQAQRVAGRAEGKVRSNKSRPTITLASAAHVKGLEFEHVLLPYLAQGVFPDVEAEAAGEKNLFYVAATRARSRLTLLVNAERPSPFVPPALIARLST</sequence>
<comment type="catalytic activity">
    <reaction evidence="6">
        <text>Couples ATP hydrolysis with the unwinding of duplex DNA by translocating in the 3'-5' direction.</text>
        <dbReference type="EC" id="5.6.2.4"/>
    </reaction>
</comment>
<dbReference type="Proteomes" id="UP001209701">
    <property type="component" value="Unassembled WGS sequence"/>
</dbReference>
<keyword evidence="3 10" id="KW-0347">Helicase</keyword>
<evidence type="ECO:0000313" key="13">
    <source>
        <dbReference type="Proteomes" id="UP001209701"/>
    </source>
</evidence>
<evidence type="ECO:0000256" key="9">
    <source>
        <dbReference type="ARBA" id="ARBA00048988"/>
    </source>
</evidence>
<feature type="binding site" evidence="10">
    <location>
        <begin position="35"/>
        <end position="42"/>
    </location>
    <ligand>
        <name>ATP</name>
        <dbReference type="ChEBI" id="CHEBI:30616"/>
    </ligand>
</feature>
<dbReference type="Pfam" id="PF00580">
    <property type="entry name" value="UvrD-helicase"/>
    <property type="match status" value="2"/>
</dbReference>
<keyword evidence="13" id="KW-1185">Reference proteome</keyword>
<comment type="catalytic activity">
    <reaction evidence="9">
        <text>ATP + H2O = ADP + phosphate + H(+)</text>
        <dbReference type="Rhea" id="RHEA:13065"/>
        <dbReference type="ChEBI" id="CHEBI:15377"/>
        <dbReference type="ChEBI" id="CHEBI:15378"/>
        <dbReference type="ChEBI" id="CHEBI:30616"/>
        <dbReference type="ChEBI" id="CHEBI:43474"/>
        <dbReference type="ChEBI" id="CHEBI:456216"/>
        <dbReference type="EC" id="5.6.2.4"/>
    </reaction>
</comment>
<dbReference type="Pfam" id="PF13361">
    <property type="entry name" value="UvrD_C"/>
    <property type="match status" value="1"/>
</dbReference>
<comment type="caution">
    <text evidence="12">The sequence shown here is derived from an EMBL/GenBank/DDBJ whole genome shotgun (WGS) entry which is preliminary data.</text>
</comment>
<dbReference type="EC" id="5.6.2.4" evidence="7"/>
<dbReference type="InterPro" id="IPR000212">
    <property type="entry name" value="DNA_helicase_UvrD/REP"/>
</dbReference>
<dbReference type="InterPro" id="IPR027417">
    <property type="entry name" value="P-loop_NTPase"/>
</dbReference>